<dbReference type="RefSeq" id="WP_167558609.1">
    <property type="nucleotide sequence ID" value="NZ_LT629750.1"/>
</dbReference>
<dbReference type="Gene3D" id="3.90.226.10">
    <property type="entry name" value="2-enoyl-CoA Hydratase, Chain A, domain 1"/>
    <property type="match status" value="1"/>
</dbReference>
<dbReference type="PROSITE" id="PS00166">
    <property type="entry name" value="ENOYL_COA_HYDRATASE"/>
    <property type="match status" value="1"/>
</dbReference>
<organism evidence="3 4">
    <name type="scientific">Bradyrhizobium canariense</name>
    <dbReference type="NCBI Taxonomy" id="255045"/>
    <lineage>
        <taxon>Bacteria</taxon>
        <taxon>Pseudomonadati</taxon>
        <taxon>Pseudomonadota</taxon>
        <taxon>Alphaproteobacteria</taxon>
        <taxon>Hyphomicrobiales</taxon>
        <taxon>Nitrobacteraceae</taxon>
        <taxon>Bradyrhizobium</taxon>
    </lineage>
</organism>
<dbReference type="Proteomes" id="UP000243904">
    <property type="component" value="Chromosome I"/>
</dbReference>
<dbReference type="PANTHER" id="PTHR11941">
    <property type="entry name" value="ENOYL-COA HYDRATASE-RELATED"/>
    <property type="match status" value="1"/>
</dbReference>
<comment type="similarity">
    <text evidence="1 2">Belongs to the enoyl-CoA hydratase/isomerase family.</text>
</comment>
<protein>
    <submittedName>
        <fullName evidence="3">Enoyl-CoA hydratase/carnithine racemase</fullName>
    </submittedName>
</protein>
<dbReference type="PANTHER" id="PTHR11941:SF54">
    <property type="entry name" value="ENOYL-COA HYDRATASE, MITOCHONDRIAL"/>
    <property type="match status" value="1"/>
</dbReference>
<dbReference type="EMBL" id="LT629750">
    <property type="protein sequence ID" value="SDR98483.1"/>
    <property type="molecule type" value="Genomic_DNA"/>
</dbReference>
<proteinExistence type="inferred from homology"/>
<dbReference type="SUPFAM" id="SSF52096">
    <property type="entry name" value="ClpP/crotonase"/>
    <property type="match status" value="1"/>
</dbReference>
<dbReference type="GO" id="GO:0003824">
    <property type="term" value="F:catalytic activity"/>
    <property type="evidence" value="ECO:0007669"/>
    <property type="project" value="InterPro"/>
</dbReference>
<dbReference type="InterPro" id="IPR018376">
    <property type="entry name" value="Enoyl-CoA_hyd/isom_CS"/>
</dbReference>
<evidence type="ECO:0000313" key="3">
    <source>
        <dbReference type="EMBL" id="SDR98483.1"/>
    </source>
</evidence>
<dbReference type="InterPro" id="IPR001753">
    <property type="entry name" value="Enoyl-CoA_hydra/iso"/>
</dbReference>
<evidence type="ECO:0000256" key="1">
    <source>
        <dbReference type="ARBA" id="ARBA00005254"/>
    </source>
</evidence>
<dbReference type="CDD" id="cd06558">
    <property type="entry name" value="crotonase-like"/>
    <property type="match status" value="1"/>
</dbReference>
<keyword evidence="4" id="KW-1185">Reference proteome</keyword>
<evidence type="ECO:0000313" key="4">
    <source>
        <dbReference type="Proteomes" id="UP000243904"/>
    </source>
</evidence>
<dbReference type="Pfam" id="PF00378">
    <property type="entry name" value="ECH_1"/>
    <property type="match status" value="1"/>
</dbReference>
<accession>A0A1H1NHU2</accession>
<gene>
    <name evidence="3" type="ORF">SAMN05444158_0630</name>
</gene>
<sequence length="259" mass="27951">MTGPDFRIEGRIAKIVLDRPESQNLLSQHLLSSLRTIANDLAANPDIQVLTITGEGNECFSTGILTPALRGELAKDQVLQLIRLANETFDAIEALPQIVIAGLNGYVRAGAVELILACDIRIAGDHVRLSSPEAKWGGFPGAGAPVRLPDIIGVGRTLELLCTGREIDAIEMERIGLVERVVPKDGVHAEIDRLAHAIAANGPLATRGTKRIVRSRKESGFRAARELSDALRAALEWTHDVDEGIAAVREGRKPRFTGK</sequence>
<dbReference type="AlphaFoldDB" id="A0A1H1NHU2"/>
<name>A0A1H1NHU2_9BRAD</name>
<reference evidence="4" key="1">
    <citation type="submission" date="2016-10" db="EMBL/GenBank/DDBJ databases">
        <authorList>
            <person name="Varghese N."/>
            <person name="Submissions S."/>
        </authorList>
    </citation>
    <scope>NUCLEOTIDE SEQUENCE [LARGE SCALE GENOMIC DNA]</scope>
    <source>
        <strain evidence="4">GAS369</strain>
    </source>
</reference>
<dbReference type="InterPro" id="IPR029045">
    <property type="entry name" value="ClpP/crotonase-like_dom_sf"/>
</dbReference>
<dbReference type="GO" id="GO:0006635">
    <property type="term" value="P:fatty acid beta-oxidation"/>
    <property type="evidence" value="ECO:0007669"/>
    <property type="project" value="TreeGrafter"/>
</dbReference>
<evidence type="ECO:0000256" key="2">
    <source>
        <dbReference type="RuleBase" id="RU003707"/>
    </source>
</evidence>